<dbReference type="SUPFAM" id="SSF53822">
    <property type="entry name" value="Periplasmic binding protein-like I"/>
    <property type="match status" value="1"/>
</dbReference>
<evidence type="ECO:0000256" key="3">
    <source>
        <dbReference type="ARBA" id="ARBA00022989"/>
    </source>
</evidence>
<evidence type="ECO:0000259" key="10">
    <source>
        <dbReference type="PROSITE" id="PS50259"/>
    </source>
</evidence>
<dbReference type="InterPro" id="IPR001828">
    <property type="entry name" value="ANF_lig-bd_rcpt"/>
</dbReference>
<dbReference type="GO" id="GO:0004965">
    <property type="term" value="F:G protein-coupled GABA receptor activity"/>
    <property type="evidence" value="ECO:0007669"/>
    <property type="project" value="InterPro"/>
</dbReference>
<dbReference type="PANTHER" id="PTHR10519:SF20">
    <property type="entry name" value="G-PROTEIN COUPLED RECEPTOR 156-RELATED"/>
    <property type="match status" value="1"/>
</dbReference>
<feature type="transmembrane region" description="Helical" evidence="9">
    <location>
        <begin position="242"/>
        <end position="265"/>
    </location>
</feature>
<protein>
    <recommendedName>
        <fullName evidence="10">G-protein coupled receptors family 3 profile domain-containing protein</fullName>
    </recommendedName>
</protein>
<evidence type="ECO:0000256" key="7">
    <source>
        <dbReference type="ARBA" id="ARBA00023180"/>
    </source>
</evidence>
<keyword evidence="4" id="KW-0297">G-protein coupled receptor</keyword>
<feature type="transmembrane region" description="Helical" evidence="9">
    <location>
        <begin position="203"/>
        <end position="221"/>
    </location>
</feature>
<dbReference type="PROSITE" id="PS50259">
    <property type="entry name" value="G_PROTEIN_RECEP_F3_4"/>
    <property type="match status" value="1"/>
</dbReference>
<dbReference type="InterPro" id="IPR017978">
    <property type="entry name" value="GPCR_3_C"/>
</dbReference>
<dbReference type="PANTHER" id="PTHR10519">
    <property type="entry name" value="GABA-B RECEPTOR"/>
    <property type="match status" value="1"/>
</dbReference>
<dbReference type="InterPro" id="IPR002455">
    <property type="entry name" value="GPCR3_GABA-B"/>
</dbReference>
<feature type="transmembrane region" description="Helical" evidence="9">
    <location>
        <begin position="328"/>
        <end position="350"/>
    </location>
</feature>
<name>A0A7S4P819_9EUKA</name>
<keyword evidence="2 9" id="KW-0812">Transmembrane</keyword>
<dbReference type="PRINTS" id="PR01176">
    <property type="entry name" value="GABABRECEPTR"/>
</dbReference>
<dbReference type="GO" id="GO:0007214">
    <property type="term" value="P:gamma-aminobutyric acid signaling pathway"/>
    <property type="evidence" value="ECO:0007669"/>
    <property type="project" value="TreeGrafter"/>
</dbReference>
<evidence type="ECO:0000256" key="1">
    <source>
        <dbReference type="ARBA" id="ARBA00004141"/>
    </source>
</evidence>
<dbReference type="AlphaFoldDB" id="A0A7S4P819"/>
<sequence length="411" mass="46005">MAADPDRYPGAGQEQFATNKALALYRDATYVLAHAIDRLIRQGIDPSDGEALLETIQTETNFEGLTGNIRLKRTGDRFATHDILNIRDSSFELKKIGWATEEKLVIKKKAIFSDGTAQIPDAAERIYVHWDDVEAILMMALFSLGTIVTLVCLAVMMIYRSSPIMNYSSPRFVFGTAVGVLIGFANVFVWTGEPCSATCQARPWLLMLNFVFIFGHMYAKAFRFLYVMKKRKTLQFRPIPDIQLFLCVFFYLLVFAIPVVVWTAAFPLDVTRSDNNPDNDKVNIICNGENAEVFWALLLGLGGISLVVGVLVAFFNQNYHDFFSEATYIGYTMFTVCVTCCVVLPMLFILSDTPHAFYIVLMLGIFLGNGAVLVFMFFPKIWIITHPDKNQVPLDSCGGLKTKKSSSGSII</sequence>
<dbReference type="GO" id="GO:0038039">
    <property type="term" value="C:G protein-coupled receptor heterodimeric complex"/>
    <property type="evidence" value="ECO:0007669"/>
    <property type="project" value="TreeGrafter"/>
</dbReference>
<evidence type="ECO:0000256" key="5">
    <source>
        <dbReference type="ARBA" id="ARBA00023136"/>
    </source>
</evidence>
<feature type="transmembrane region" description="Helical" evidence="9">
    <location>
        <begin position="171"/>
        <end position="191"/>
    </location>
</feature>
<keyword evidence="3 9" id="KW-1133">Transmembrane helix</keyword>
<dbReference type="InterPro" id="IPR028082">
    <property type="entry name" value="Peripla_BP_I"/>
</dbReference>
<gene>
    <name evidence="11" type="ORF">NAES01612_LOCUS20301</name>
</gene>
<proteinExistence type="predicted"/>
<dbReference type="CDD" id="cd15047">
    <property type="entry name" value="7tmC_GABA-B-like"/>
    <property type="match status" value="1"/>
</dbReference>
<dbReference type="Pfam" id="PF00003">
    <property type="entry name" value="7tm_3"/>
    <property type="match status" value="1"/>
</dbReference>
<comment type="subcellular location">
    <subcellularLocation>
        <location evidence="1">Membrane</location>
        <topology evidence="1">Multi-pass membrane protein</topology>
    </subcellularLocation>
</comment>
<keyword evidence="5 9" id="KW-0472">Membrane</keyword>
<accession>A0A7S4P819</accession>
<evidence type="ECO:0000256" key="6">
    <source>
        <dbReference type="ARBA" id="ARBA00023170"/>
    </source>
</evidence>
<keyword evidence="8" id="KW-0807">Transducer</keyword>
<dbReference type="EMBL" id="HBKR01030921">
    <property type="protein sequence ID" value="CAE2326524.1"/>
    <property type="molecule type" value="Transcribed_RNA"/>
</dbReference>
<feature type="domain" description="G-protein coupled receptors family 3 profile" evidence="10">
    <location>
        <begin position="134"/>
        <end position="384"/>
    </location>
</feature>
<keyword evidence="6" id="KW-0675">Receptor</keyword>
<evidence type="ECO:0000256" key="8">
    <source>
        <dbReference type="ARBA" id="ARBA00023224"/>
    </source>
</evidence>
<reference evidence="11" key="1">
    <citation type="submission" date="2021-01" db="EMBL/GenBank/DDBJ databases">
        <authorList>
            <person name="Corre E."/>
            <person name="Pelletier E."/>
            <person name="Niang G."/>
            <person name="Scheremetjew M."/>
            <person name="Finn R."/>
            <person name="Kale V."/>
            <person name="Holt S."/>
            <person name="Cochrane G."/>
            <person name="Meng A."/>
            <person name="Brown T."/>
            <person name="Cohen L."/>
        </authorList>
    </citation>
    <scope>NUCLEOTIDE SEQUENCE</scope>
    <source>
        <strain evidence="11">SoJaBio B1-5/56/2</strain>
    </source>
</reference>
<feature type="transmembrane region" description="Helical" evidence="9">
    <location>
        <begin position="356"/>
        <end position="378"/>
    </location>
</feature>
<evidence type="ECO:0000256" key="9">
    <source>
        <dbReference type="SAM" id="Phobius"/>
    </source>
</evidence>
<organism evidence="11">
    <name type="scientific">Paramoeba aestuarina</name>
    <dbReference type="NCBI Taxonomy" id="180227"/>
    <lineage>
        <taxon>Eukaryota</taxon>
        <taxon>Amoebozoa</taxon>
        <taxon>Discosea</taxon>
        <taxon>Flabellinia</taxon>
        <taxon>Dactylopodida</taxon>
        <taxon>Paramoebidae</taxon>
        <taxon>Paramoeba</taxon>
    </lineage>
</organism>
<evidence type="ECO:0000256" key="2">
    <source>
        <dbReference type="ARBA" id="ARBA00022692"/>
    </source>
</evidence>
<evidence type="ECO:0000313" key="11">
    <source>
        <dbReference type="EMBL" id="CAE2326524.1"/>
    </source>
</evidence>
<dbReference type="Pfam" id="PF01094">
    <property type="entry name" value="ANF_receptor"/>
    <property type="match status" value="1"/>
</dbReference>
<feature type="transmembrane region" description="Helical" evidence="9">
    <location>
        <begin position="293"/>
        <end position="316"/>
    </location>
</feature>
<feature type="transmembrane region" description="Helical" evidence="9">
    <location>
        <begin position="135"/>
        <end position="159"/>
    </location>
</feature>
<dbReference type="Gene3D" id="3.40.50.2300">
    <property type="match status" value="1"/>
</dbReference>
<keyword evidence="7" id="KW-0325">Glycoprotein</keyword>
<evidence type="ECO:0000256" key="4">
    <source>
        <dbReference type="ARBA" id="ARBA00023040"/>
    </source>
</evidence>